<evidence type="ECO:0000313" key="1">
    <source>
        <dbReference type="EMBL" id="EMP9431648.1"/>
    </source>
</evidence>
<dbReference type="EMBL" id="AAZDVE040000003">
    <property type="protein sequence ID" value="EMP9431648.1"/>
    <property type="molecule type" value="Genomic_DNA"/>
</dbReference>
<accession>A0AAI9HXL7</accession>
<protein>
    <submittedName>
        <fullName evidence="1">Uncharacterized protein</fullName>
    </submittedName>
</protein>
<name>A0AAI9HXL7_PROST</name>
<comment type="caution">
    <text evidence="1">The sequence shown here is derived from an EMBL/GenBank/DDBJ whole genome shotgun (WGS) entry which is preliminary data.</text>
</comment>
<sequence>MRISEHENFVTIPDCEHLANQDDELANEMAQRFYDAVMDETPHLIQKLNESELNGIWNGLFKAAKSENLLR</sequence>
<organism evidence="1">
    <name type="scientific">Providencia stuartii</name>
    <dbReference type="NCBI Taxonomy" id="588"/>
    <lineage>
        <taxon>Bacteria</taxon>
        <taxon>Pseudomonadati</taxon>
        <taxon>Pseudomonadota</taxon>
        <taxon>Gammaproteobacteria</taxon>
        <taxon>Enterobacterales</taxon>
        <taxon>Morganellaceae</taxon>
        <taxon>Providencia</taxon>
    </lineage>
</organism>
<reference evidence="1" key="1">
    <citation type="submission" date="2024-02" db="EMBL/GenBank/DDBJ databases">
        <authorList>
            <consortium name="Clinical and Environmental Microbiology Branch: Whole genome sequencing antimicrobial resistance pathogens in the healthcare setting"/>
        </authorList>
    </citation>
    <scope>NUCLEOTIDE SEQUENCE</scope>
    <source>
        <strain evidence="1">2020GO-00142</strain>
    </source>
</reference>
<dbReference type="AlphaFoldDB" id="A0AAI9HXL7"/>
<gene>
    <name evidence="1" type="ORF">JRA39_000657</name>
</gene>
<proteinExistence type="predicted"/>